<dbReference type="Proteomes" id="UP000307517">
    <property type="component" value="Unassembled WGS sequence"/>
</dbReference>
<dbReference type="EMBL" id="PKJX01000001">
    <property type="protein sequence ID" value="PLA58653.1"/>
    <property type="molecule type" value="Genomic_DNA"/>
</dbReference>
<dbReference type="Proteomes" id="UP000542889">
    <property type="component" value="Unassembled WGS sequence"/>
</dbReference>
<dbReference type="InterPro" id="IPR040198">
    <property type="entry name" value="Fido_containing"/>
</dbReference>
<dbReference type="Proteomes" id="UP000234212">
    <property type="component" value="Unassembled WGS sequence"/>
</dbReference>
<feature type="domain" description="Fido" evidence="2">
    <location>
        <begin position="91"/>
        <end position="225"/>
    </location>
</feature>
<reference evidence="5 7" key="1">
    <citation type="submission" date="2017-12" db="EMBL/GenBank/DDBJ databases">
        <title>Phylogenetic diversity of female urinary microbiome.</title>
        <authorList>
            <person name="Thomas-White K."/>
            <person name="Wolfe A.J."/>
        </authorList>
    </citation>
    <scope>NUCLEOTIDE SEQUENCE [LARGE SCALE GENOMIC DNA]</scope>
    <source>
        <strain evidence="5 7">UMB0004</strain>
    </source>
</reference>
<dbReference type="SUPFAM" id="SSF140931">
    <property type="entry name" value="Fic-like"/>
    <property type="match status" value="1"/>
</dbReference>
<dbReference type="Proteomes" id="UP000552935">
    <property type="component" value="Unassembled WGS sequence"/>
</dbReference>
<dbReference type="PANTHER" id="PTHR13504">
    <property type="entry name" value="FIDO DOMAIN-CONTAINING PROTEIN DDB_G0283145"/>
    <property type="match status" value="1"/>
</dbReference>
<evidence type="ECO:0000313" key="9">
    <source>
        <dbReference type="Proteomes" id="UP000542889"/>
    </source>
</evidence>
<evidence type="ECO:0000256" key="1">
    <source>
        <dbReference type="PIRSR" id="PIRSR640198-3"/>
    </source>
</evidence>
<dbReference type="PROSITE" id="PS51459">
    <property type="entry name" value="FIDO"/>
    <property type="match status" value="1"/>
</dbReference>
<dbReference type="RefSeq" id="WP_005685807.1">
    <property type="nucleotide sequence ID" value="NZ_CP102716.1"/>
</dbReference>
<feature type="site" description="Important for autoinhibition of adenylyltransferase activity" evidence="1">
    <location>
        <position position="43"/>
    </location>
</feature>
<protein>
    <submittedName>
        <fullName evidence="3">Fic family protein</fullName>
    </submittedName>
</protein>
<evidence type="ECO:0000313" key="8">
    <source>
        <dbReference type="Proteomes" id="UP000307517"/>
    </source>
</evidence>
<dbReference type="EMBL" id="JACCKI010000004">
    <property type="protein sequence ID" value="NZA05027.1"/>
    <property type="molecule type" value="Genomic_DNA"/>
</dbReference>
<comment type="caution">
    <text evidence="3">The sequence shown here is derived from an EMBL/GenBank/DDBJ whole genome shotgun (WGS) entry which is preliminary data.</text>
</comment>
<reference evidence="6 8" key="2">
    <citation type="submission" date="2019-04" db="EMBL/GenBank/DDBJ databases">
        <title>Genome Announcement to Ensure Probiotic Safety of Lactobacillus rhamnosus UBLR-58.</title>
        <authorList>
            <person name="Sulthana A."/>
            <person name="Lakshmi S.G."/>
            <person name="Madempudi R.S."/>
        </authorList>
    </citation>
    <scope>NUCLEOTIDE SEQUENCE [LARGE SCALE GENOMIC DNA]</scope>
    <source>
        <strain evidence="6 8">UBLR-58</strain>
    </source>
</reference>
<evidence type="ECO:0000313" key="5">
    <source>
        <dbReference type="EMBL" id="PLA58653.1"/>
    </source>
</evidence>
<evidence type="ECO:0000313" key="10">
    <source>
        <dbReference type="Proteomes" id="UP000552935"/>
    </source>
</evidence>
<name>A0A249DDC6_LACRH</name>
<reference evidence="4 10" key="4">
    <citation type="submission" date="2020-07" db="EMBL/GenBank/DDBJ databases">
        <title>Organ Donor 1.</title>
        <authorList>
            <person name="Marsh A.J."/>
            <person name="Azcarate-Peril M.A."/>
        </authorList>
    </citation>
    <scope>NUCLEOTIDE SEQUENCE [LARGE SCALE GENOMIC DNA]</scope>
    <source>
        <strain evidence="4 10">AMC0712</strain>
    </source>
</reference>
<dbReference type="EMBL" id="JABXWP010000025">
    <property type="protein sequence ID" value="NVO89333.1"/>
    <property type="molecule type" value="Genomic_DNA"/>
</dbReference>
<dbReference type="PANTHER" id="PTHR13504:SF38">
    <property type="entry name" value="FIDO DOMAIN-CONTAINING PROTEIN"/>
    <property type="match status" value="1"/>
</dbReference>
<evidence type="ECO:0000313" key="4">
    <source>
        <dbReference type="EMBL" id="NZA05027.1"/>
    </source>
</evidence>
<dbReference type="InterPro" id="IPR003812">
    <property type="entry name" value="Fido"/>
</dbReference>
<dbReference type="AlphaFoldDB" id="A0A249DDC6"/>
<evidence type="ECO:0000259" key="2">
    <source>
        <dbReference type="PROSITE" id="PS51459"/>
    </source>
</evidence>
<dbReference type="Gene3D" id="1.10.3290.10">
    <property type="entry name" value="Fido-like domain"/>
    <property type="match status" value="1"/>
</dbReference>
<accession>A0A249DDC6</accession>
<evidence type="ECO:0000313" key="7">
    <source>
        <dbReference type="Proteomes" id="UP000234212"/>
    </source>
</evidence>
<accession>A0A2A5L8N7</accession>
<reference evidence="3 9" key="3">
    <citation type="submission" date="2020-06" db="EMBL/GenBank/DDBJ databases">
        <title>Lactobacillus rhamnosus QC,genome.</title>
        <authorList>
            <person name="Yi H."/>
            <person name="Jin M."/>
        </authorList>
    </citation>
    <scope>NUCLEOTIDE SEQUENCE [LARGE SCALE GENOMIC DNA]</scope>
    <source>
        <strain evidence="3 9">QC</strain>
    </source>
</reference>
<dbReference type="InterPro" id="IPR036597">
    <property type="entry name" value="Fido-like_dom_sf"/>
</dbReference>
<evidence type="ECO:0000313" key="6">
    <source>
        <dbReference type="EMBL" id="THC80588.1"/>
    </source>
</evidence>
<dbReference type="EMBL" id="SSHM01000001">
    <property type="protein sequence ID" value="THC80588.1"/>
    <property type="molecule type" value="Genomic_DNA"/>
</dbReference>
<dbReference type="Pfam" id="PF02661">
    <property type="entry name" value="Fic"/>
    <property type="match status" value="1"/>
</dbReference>
<sequence>MFSEEIRGDVEVFEDKYKMSDAEEKLLFEKNLPSMIYLAGKYENLSTTLLDTKAIINNLTISGVKPDDVEVVLNLKAAYKYIVGLPQTIQFGIEQIQKINLIIQGAGTPDAGKFRTKTVLVGLTNEDYVPAIPNEANVTKNLEALLTSQKSATEKAILLMLTLSRQQIFTNGNKRTAIVAANALMYQAKVGLLAVPEKKMHWYLSQLAKYYKTGRADQLKRWLYEHAVFGIE</sequence>
<evidence type="ECO:0000313" key="3">
    <source>
        <dbReference type="EMBL" id="NVO89333.1"/>
    </source>
</evidence>
<gene>
    <name evidence="5" type="ORF">CYJ91_03740</name>
    <name evidence="6" type="ORF">E6L36_09420</name>
    <name evidence="4" type="ORF">H0N82_07895</name>
    <name evidence="3" type="ORF">HWN39_12715</name>
</gene>
<organism evidence="3 9">
    <name type="scientific">Lacticaseibacillus rhamnosus</name>
    <name type="common">Lactobacillus rhamnosus</name>
    <dbReference type="NCBI Taxonomy" id="47715"/>
    <lineage>
        <taxon>Bacteria</taxon>
        <taxon>Bacillati</taxon>
        <taxon>Bacillota</taxon>
        <taxon>Bacilli</taxon>
        <taxon>Lactobacillales</taxon>
        <taxon>Lactobacillaceae</taxon>
        <taxon>Lacticaseibacillus</taxon>
    </lineage>
</organism>
<proteinExistence type="predicted"/>